<protein>
    <submittedName>
        <fullName evidence="3">Flavin reductase family protein</fullName>
    </submittedName>
</protein>
<organism evidence="3 4">
    <name type="scientific">Agromyces archimandritae</name>
    <dbReference type="NCBI Taxonomy" id="2781962"/>
    <lineage>
        <taxon>Bacteria</taxon>
        <taxon>Bacillati</taxon>
        <taxon>Actinomycetota</taxon>
        <taxon>Actinomycetes</taxon>
        <taxon>Micrococcales</taxon>
        <taxon>Microbacteriaceae</taxon>
        <taxon>Agromyces</taxon>
    </lineage>
</organism>
<dbReference type="GO" id="GO:0010181">
    <property type="term" value="F:FMN binding"/>
    <property type="evidence" value="ECO:0007669"/>
    <property type="project" value="InterPro"/>
</dbReference>
<evidence type="ECO:0000259" key="2">
    <source>
        <dbReference type="SMART" id="SM00903"/>
    </source>
</evidence>
<dbReference type="Pfam" id="PF01613">
    <property type="entry name" value="Flavin_Reduct"/>
    <property type="match status" value="1"/>
</dbReference>
<dbReference type="GO" id="GO:0042602">
    <property type="term" value="F:riboflavin reductase (NADPH) activity"/>
    <property type="evidence" value="ECO:0007669"/>
    <property type="project" value="TreeGrafter"/>
</dbReference>
<accession>A0A975IRH4</accession>
<dbReference type="SMART" id="SM00903">
    <property type="entry name" value="Flavin_Reduct"/>
    <property type="match status" value="1"/>
</dbReference>
<evidence type="ECO:0000313" key="3">
    <source>
        <dbReference type="EMBL" id="QTX06096.1"/>
    </source>
</evidence>
<dbReference type="Proteomes" id="UP000671914">
    <property type="component" value="Chromosome"/>
</dbReference>
<dbReference type="Gene3D" id="2.30.110.10">
    <property type="entry name" value="Electron Transport, Fmn-binding Protein, Chain A"/>
    <property type="match status" value="1"/>
</dbReference>
<dbReference type="KEGG" id="aarc:G127AT_01400"/>
<sequence length="165" mass="16911">MPAAPAGTPEAVDAFKLAFRAHPAGIALITAEGDDGPVGLTASSVASVAVDPLALAFSVTRATGSAGGILRAPGFVVHLLGADHIALAETFARSGTERFTPEQGWRRLPTGEPHLPGARVAFRCRSLAVTPVGSSSLVLAEVLEVLPGEAGAAVVYHDRRFVPLE</sequence>
<keyword evidence="1" id="KW-0560">Oxidoreductase</keyword>
<dbReference type="InterPro" id="IPR050268">
    <property type="entry name" value="NADH-dep_flavin_reductase"/>
</dbReference>
<dbReference type="EMBL" id="CP071696">
    <property type="protein sequence ID" value="QTX06096.1"/>
    <property type="molecule type" value="Genomic_DNA"/>
</dbReference>
<dbReference type="SUPFAM" id="SSF50475">
    <property type="entry name" value="FMN-binding split barrel"/>
    <property type="match status" value="1"/>
</dbReference>
<evidence type="ECO:0000256" key="1">
    <source>
        <dbReference type="ARBA" id="ARBA00023002"/>
    </source>
</evidence>
<reference evidence="3" key="1">
    <citation type="submission" date="2021-03" db="EMBL/GenBank/DDBJ databases">
        <title>Agromyces archimandritus sp. nov., isolated from the cockroach Archimandrita tessellata.</title>
        <authorList>
            <person name="Guzman J."/>
            <person name="Ortuzar M."/>
            <person name="Poehlein A."/>
            <person name="Daniel R."/>
            <person name="Trujillo M."/>
            <person name="Vilcinskas A."/>
        </authorList>
    </citation>
    <scope>NUCLEOTIDE SEQUENCE</scope>
    <source>
        <strain evidence="3">G127AT</strain>
    </source>
</reference>
<gene>
    <name evidence="3" type="ORF">G127AT_01400</name>
</gene>
<dbReference type="InterPro" id="IPR012349">
    <property type="entry name" value="Split_barrel_FMN-bd"/>
</dbReference>
<dbReference type="PANTHER" id="PTHR30466:SF1">
    <property type="entry name" value="FMN REDUCTASE (NADH) RUTF"/>
    <property type="match status" value="1"/>
</dbReference>
<dbReference type="AlphaFoldDB" id="A0A975IRH4"/>
<keyword evidence="4" id="KW-1185">Reference proteome</keyword>
<dbReference type="GO" id="GO:0006208">
    <property type="term" value="P:pyrimidine nucleobase catabolic process"/>
    <property type="evidence" value="ECO:0007669"/>
    <property type="project" value="TreeGrafter"/>
</dbReference>
<name>A0A975IRH4_9MICO</name>
<feature type="domain" description="Flavin reductase like" evidence="2">
    <location>
        <begin position="19"/>
        <end position="163"/>
    </location>
</feature>
<proteinExistence type="predicted"/>
<dbReference type="RefSeq" id="WP_210901705.1">
    <property type="nucleotide sequence ID" value="NZ_CP071696.1"/>
</dbReference>
<dbReference type="InterPro" id="IPR002563">
    <property type="entry name" value="Flavin_Rdtase-like_dom"/>
</dbReference>
<evidence type="ECO:0000313" key="4">
    <source>
        <dbReference type="Proteomes" id="UP000671914"/>
    </source>
</evidence>
<dbReference type="PANTHER" id="PTHR30466">
    <property type="entry name" value="FLAVIN REDUCTASE"/>
    <property type="match status" value="1"/>
</dbReference>